<dbReference type="GO" id="GO:0015031">
    <property type="term" value="P:protein transport"/>
    <property type="evidence" value="ECO:0007669"/>
    <property type="project" value="UniProtKB-KW"/>
</dbReference>
<feature type="compositionally biased region" description="Polar residues" evidence="7">
    <location>
        <begin position="1121"/>
        <end position="1138"/>
    </location>
</feature>
<evidence type="ECO:0000256" key="7">
    <source>
        <dbReference type="SAM" id="MobiDB-lite"/>
    </source>
</evidence>
<gene>
    <name evidence="8" type="ORF">HANVADRAFT_52229</name>
</gene>
<evidence type="ECO:0000256" key="4">
    <source>
        <dbReference type="ARBA" id="ARBA00022927"/>
    </source>
</evidence>
<feature type="region of interest" description="Disordered" evidence="7">
    <location>
        <begin position="1020"/>
        <end position="1154"/>
    </location>
</feature>
<evidence type="ECO:0000256" key="3">
    <source>
        <dbReference type="ARBA" id="ARBA00022448"/>
    </source>
</evidence>
<dbReference type="GO" id="GO:0019905">
    <property type="term" value="F:syntaxin binding"/>
    <property type="evidence" value="ECO:0007669"/>
    <property type="project" value="TreeGrafter"/>
</dbReference>
<comment type="subcellular location">
    <subcellularLocation>
        <location evidence="1">Golgi apparatus</location>
        <location evidence="1">trans-Golgi network</location>
    </subcellularLocation>
</comment>
<dbReference type="GO" id="GO:0005829">
    <property type="term" value="C:cytosol"/>
    <property type="evidence" value="ECO:0007669"/>
    <property type="project" value="GOC"/>
</dbReference>
<keyword evidence="6" id="KW-0175">Coiled coil</keyword>
<accession>A0A1B7TFF8</accession>
<dbReference type="EMBL" id="LXPE01000008">
    <property type="protein sequence ID" value="OBA27476.1"/>
    <property type="molecule type" value="Genomic_DNA"/>
</dbReference>
<evidence type="ECO:0000313" key="9">
    <source>
        <dbReference type="Proteomes" id="UP000092321"/>
    </source>
</evidence>
<keyword evidence="4" id="KW-0653">Protein transport</keyword>
<dbReference type="Proteomes" id="UP000092321">
    <property type="component" value="Unassembled WGS sequence"/>
</dbReference>
<dbReference type="GO" id="GO:0000938">
    <property type="term" value="C:GARP complex"/>
    <property type="evidence" value="ECO:0007669"/>
    <property type="project" value="InterPro"/>
</dbReference>
<organism evidence="8 9">
    <name type="scientific">Hanseniaspora valbyensis NRRL Y-1626</name>
    <dbReference type="NCBI Taxonomy" id="766949"/>
    <lineage>
        <taxon>Eukaryota</taxon>
        <taxon>Fungi</taxon>
        <taxon>Dikarya</taxon>
        <taxon>Ascomycota</taxon>
        <taxon>Saccharomycotina</taxon>
        <taxon>Saccharomycetes</taxon>
        <taxon>Saccharomycodales</taxon>
        <taxon>Saccharomycodaceae</taxon>
        <taxon>Hanseniaspora</taxon>
    </lineage>
</organism>
<dbReference type="AlphaFoldDB" id="A0A1B7TFF8"/>
<keyword evidence="9" id="KW-1185">Reference proteome</keyword>
<feature type="region of interest" description="Disordered" evidence="7">
    <location>
        <begin position="29"/>
        <end position="55"/>
    </location>
</feature>
<keyword evidence="5" id="KW-0333">Golgi apparatus</keyword>
<comment type="similarity">
    <text evidence="2">Belongs to the VPS54 family.</text>
</comment>
<dbReference type="PANTHER" id="PTHR12965:SF0">
    <property type="entry name" value="VACUOLAR PROTEIN SORTING-ASSOCIATED PROTEIN 54"/>
    <property type="match status" value="1"/>
</dbReference>
<feature type="compositionally biased region" description="Basic residues" evidence="7">
    <location>
        <begin position="1143"/>
        <end position="1154"/>
    </location>
</feature>
<evidence type="ECO:0008006" key="10">
    <source>
        <dbReference type="Google" id="ProtNLM"/>
    </source>
</evidence>
<feature type="compositionally biased region" description="Basic and acidic residues" evidence="7">
    <location>
        <begin position="1020"/>
        <end position="1037"/>
    </location>
</feature>
<evidence type="ECO:0000313" key="8">
    <source>
        <dbReference type="EMBL" id="OBA27476.1"/>
    </source>
</evidence>
<evidence type="ECO:0000256" key="6">
    <source>
        <dbReference type="ARBA" id="ARBA00023054"/>
    </source>
</evidence>
<keyword evidence="3" id="KW-0813">Transport</keyword>
<evidence type="ECO:0000256" key="2">
    <source>
        <dbReference type="ARBA" id="ARBA00009150"/>
    </source>
</evidence>
<evidence type="ECO:0000256" key="1">
    <source>
        <dbReference type="ARBA" id="ARBA00004601"/>
    </source>
</evidence>
<name>A0A1B7TFF8_9ASCO</name>
<protein>
    <recommendedName>
        <fullName evidence="10">Vacuolar protein sorting-associated protein 54 C-terminal domain-containing protein</fullName>
    </recommendedName>
</protein>
<sequence>MNLNSPSIEGSGLLQAPHITGNEMISFRKSVDQRPSRSVLNSPNPHTPSVHPTVSNLVSPVSSNKNSMNGMSAVDKYTPINTSESTTNLNNINTINNNNNIINTNNGVSFFDSDDSGVTYPNSVYETIMNTQNRDWFQRPATYEVPNVKLIHGENMDFMKGDNWRRELKGYLSVITPIFQEYMELNALENDFMDNGEVGDDHDDIPAIFQQSDFNLEQNYYMQQVNALIEEGKDNKVLLTKLKLFLRKIDGLFKGVILENKDKFVGMADELQNIEQNLLKFEELVKSKIEANKNLLETEMVKNEALINMELRLKNVCKLEKHLLEIDSMINKITKLCDEYHLESETNSDTILLPFDSLKNYMTKIGLLETELNKNNLFTDIKLLADKKNILLNLKLEIGGKLLLQFVKLLEDDLENYSKNNFSNDHNILLIMNAESNWPDLKFDNYFKLLLKEYIENLSSNDSLINAYQMYCEKIINKCRDLVKQNLPKPNENETVVLKMSQLIRNMTPIDFSNLVEFVFSKSLIYFKRLYEQQKLLLDLGINALDSSKLDANIFLKLDIRSGINESIRIIQLRMSKIINCRSDLHARLNYDSFLKLRLNMCNFSRQCEQLTGEILTLNLNDVIVVHTDEYQKLLSERLNKKLKTFIEQKEEWLPVIVDGKIQKYVNDIFLSNDIIPSSWIISPVDDENSTESQSNSANINKKSIIVNDKTFVASQTLVEVIKIVREIMIVTYNLPIKYCQNLENGLITILADFDKFSLANLISNPSILNTYLANNNSIVPLNNNGNINVNSIIFKNKEKNYTVLAEAIECLKELIPLIQQFFNNRDKQNHKIVKTANIISHRTTRVGVSKLYDHLLTNYENSAGLIYKCNIPPPSESSTRQVSMPRRSLDKEASIKIVPSTSEKKVDKVNVVDANSGAEIKDETVFENKPKEEEKVLKEIVEKEGNLEVKDKEPKEKIGGKEYEVPDAKNEKNIVFEEKIEKEENLKKEDAYPEDKVVVPEDKVEEELKEVVVVMGEEKVEEEKGTLPDEKIEKETVGSQENSNNKTEKVDVVVEVCEPIQETEPNLKESKLEDYKIQTDGEQSVEPIIESSQEPENVVDNTATESEEMSEVEKDDQDTKNASPEPQEKTNIATKTHNNSNKNKKKKKKNGKR</sequence>
<feature type="compositionally biased region" description="Polar residues" evidence="7">
    <location>
        <begin position="1091"/>
        <end position="1105"/>
    </location>
</feature>
<dbReference type="OrthoDB" id="10259024at2759"/>
<dbReference type="InterPro" id="IPR039745">
    <property type="entry name" value="Vps54"/>
</dbReference>
<dbReference type="GO" id="GO:0042147">
    <property type="term" value="P:retrograde transport, endosome to Golgi"/>
    <property type="evidence" value="ECO:0007669"/>
    <property type="project" value="InterPro"/>
</dbReference>
<evidence type="ECO:0000256" key="5">
    <source>
        <dbReference type="ARBA" id="ARBA00023034"/>
    </source>
</evidence>
<proteinExistence type="inferred from homology"/>
<dbReference type="PANTHER" id="PTHR12965">
    <property type="entry name" value="VACUOLAR PROTEIN SORTING 54"/>
    <property type="match status" value="1"/>
</dbReference>
<feature type="compositionally biased region" description="Acidic residues" evidence="7">
    <location>
        <begin position="1106"/>
        <end position="1117"/>
    </location>
</feature>
<feature type="compositionally biased region" description="Basic and acidic residues" evidence="7">
    <location>
        <begin position="1066"/>
        <end position="1080"/>
    </location>
</feature>
<dbReference type="GO" id="GO:0006896">
    <property type="term" value="P:Golgi to vacuole transport"/>
    <property type="evidence" value="ECO:0007669"/>
    <property type="project" value="TreeGrafter"/>
</dbReference>
<comment type="caution">
    <text evidence="8">The sequence shown here is derived from an EMBL/GenBank/DDBJ whole genome shotgun (WGS) entry which is preliminary data.</text>
</comment>
<reference evidence="9" key="1">
    <citation type="journal article" date="2016" name="Proc. Natl. Acad. Sci. U.S.A.">
        <title>Comparative genomics of biotechnologically important yeasts.</title>
        <authorList>
            <person name="Riley R."/>
            <person name="Haridas S."/>
            <person name="Wolfe K.H."/>
            <person name="Lopes M.R."/>
            <person name="Hittinger C.T."/>
            <person name="Goeker M."/>
            <person name="Salamov A.A."/>
            <person name="Wisecaver J.H."/>
            <person name="Long T.M."/>
            <person name="Calvey C.H."/>
            <person name="Aerts A.L."/>
            <person name="Barry K.W."/>
            <person name="Choi C."/>
            <person name="Clum A."/>
            <person name="Coughlan A.Y."/>
            <person name="Deshpande S."/>
            <person name="Douglass A.P."/>
            <person name="Hanson S.J."/>
            <person name="Klenk H.-P."/>
            <person name="LaButti K.M."/>
            <person name="Lapidus A."/>
            <person name="Lindquist E.A."/>
            <person name="Lipzen A.M."/>
            <person name="Meier-Kolthoff J.P."/>
            <person name="Ohm R.A."/>
            <person name="Otillar R.P."/>
            <person name="Pangilinan J.L."/>
            <person name="Peng Y."/>
            <person name="Rokas A."/>
            <person name="Rosa C.A."/>
            <person name="Scheuner C."/>
            <person name="Sibirny A.A."/>
            <person name="Slot J.C."/>
            <person name="Stielow J.B."/>
            <person name="Sun H."/>
            <person name="Kurtzman C.P."/>
            <person name="Blackwell M."/>
            <person name="Grigoriev I.V."/>
            <person name="Jeffries T.W."/>
        </authorList>
    </citation>
    <scope>NUCLEOTIDE SEQUENCE [LARGE SCALE GENOMIC DNA]</scope>
    <source>
        <strain evidence="9">NRRL Y-1626</strain>
    </source>
</reference>